<name>A0ABX0KWR3_9NEIS</name>
<protein>
    <submittedName>
        <fullName evidence="1">AlpA family phage regulatory protein</fullName>
    </submittedName>
</protein>
<dbReference type="EMBL" id="JAAOLX010000015">
    <property type="protein sequence ID" value="NHQ88442.1"/>
    <property type="molecule type" value="Genomic_DNA"/>
</dbReference>
<evidence type="ECO:0000313" key="2">
    <source>
        <dbReference type="Proteomes" id="UP000712570"/>
    </source>
</evidence>
<accession>A0ABX0KWR3</accession>
<dbReference type="InterPro" id="IPR010260">
    <property type="entry name" value="AlpA"/>
</dbReference>
<comment type="caution">
    <text evidence="1">The sequence shown here is derived from an EMBL/GenBank/DDBJ whole genome shotgun (WGS) entry which is preliminary data.</text>
</comment>
<gene>
    <name evidence="1" type="ORF">HA050_20280</name>
</gene>
<evidence type="ECO:0000313" key="1">
    <source>
        <dbReference type="EMBL" id="NHQ88442.1"/>
    </source>
</evidence>
<dbReference type="RefSeq" id="WP_166830164.1">
    <property type="nucleotide sequence ID" value="NZ_JAAOLX010000015.1"/>
</dbReference>
<keyword evidence="2" id="KW-1185">Reference proteome</keyword>
<reference evidence="1 2" key="1">
    <citation type="submission" date="2020-03" db="EMBL/GenBank/DDBJ databases">
        <title>Draft genome sequence of environmentally isolated violet-colored cultures.</title>
        <authorList>
            <person name="Wilson H.S."/>
        </authorList>
    </citation>
    <scope>NUCLEOTIDE SEQUENCE [LARGE SCALE GENOMIC DNA]</scope>
    <source>
        <strain evidence="1 2">HSC-16F04</strain>
    </source>
</reference>
<dbReference type="Proteomes" id="UP000712570">
    <property type="component" value="Unassembled WGS sequence"/>
</dbReference>
<dbReference type="Gene3D" id="1.10.238.160">
    <property type="match status" value="1"/>
</dbReference>
<organism evidence="1 2">
    <name type="scientific">Iodobacter violaceini</name>
    <dbReference type="NCBI Taxonomy" id="3044271"/>
    <lineage>
        <taxon>Bacteria</taxon>
        <taxon>Pseudomonadati</taxon>
        <taxon>Pseudomonadota</taxon>
        <taxon>Betaproteobacteria</taxon>
        <taxon>Neisseriales</taxon>
        <taxon>Chitinibacteraceae</taxon>
        <taxon>Iodobacter</taxon>
    </lineage>
</organism>
<sequence>MSQHINSKIPLPSYGSLPVSGFVRQPAVLACVPFSATTLWRKCRAGSFPSPVKLSERVTAWRVEDVRQWLKTQGTI</sequence>
<dbReference type="Pfam" id="PF05930">
    <property type="entry name" value="Phage_AlpA"/>
    <property type="match status" value="1"/>
</dbReference>
<proteinExistence type="predicted"/>